<evidence type="ECO:0000259" key="8">
    <source>
        <dbReference type="PROSITE" id="PS51332"/>
    </source>
</evidence>
<dbReference type="Pfam" id="PF02310">
    <property type="entry name" value="B12-binding"/>
    <property type="match status" value="1"/>
</dbReference>
<dbReference type="SUPFAM" id="SSF102114">
    <property type="entry name" value="Radical SAM enzymes"/>
    <property type="match status" value="1"/>
</dbReference>
<dbReference type="PROSITE" id="PS51918">
    <property type="entry name" value="RADICAL_SAM"/>
    <property type="match status" value="1"/>
</dbReference>
<dbReference type="SFLD" id="SFLDG01123">
    <property type="entry name" value="methyltransferase_(Class_B)"/>
    <property type="match status" value="1"/>
</dbReference>
<dbReference type="PROSITE" id="PS51332">
    <property type="entry name" value="B12_BINDING"/>
    <property type="match status" value="1"/>
</dbReference>
<protein>
    <submittedName>
        <fullName evidence="10">Radical SAM protein</fullName>
    </submittedName>
</protein>
<keyword evidence="4" id="KW-0949">S-adenosyl-L-methionine</keyword>
<dbReference type="GO" id="GO:0031419">
    <property type="term" value="F:cobalamin binding"/>
    <property type="evidence" value="ECO:0007669"/>
    <property type="project" value="InterPro"/>
</dbReference>
<dbReference type="InterPro" id="IPR036724">
    <property type="entry name" value="Cobalamin-bd_sf"/>
</dbReference>
<evidence type="ECO:0000256" key="5">
    <source>
        <dbReference type="ARBA" id="ARBA00022723"/>
    </source>
</evidence>
<dbReference type="GO" id="GO:0003824">
    <property type="term" value="F:catalytic activity"/>
    <property type="evidence" value="ECO:0007669"/>
    <property type="project" value="InterPro"/>
</dbReference>
<organism evidence="10 11">
    <name type="scientific">Candidatus Abyssobacteria bacterium SURF_17</name>
    <dbReference type="NCBI Taxonomy" id="2093361"/>
    <lineage>
        <taxon>Bacteria</taxon>
        <taxon>Pseudomonadati</taxon>
        <taxon>Candidatus Hydrogenedentota</taxon>
        <taxon>Candidatus Abyssobacteria</taxon>
    </lineage>
</organism>
<accession>A0A419EUS8</accession>
<dbReference type="Gene3D" id="3.80.30.20">
    <property type="entry name" value="tm_1862 like domain"/>
    <property type="match status" value="1"/>
</dbReference>
<evidence type="ECO:0000256" key="2">
    <source>
        <dbReference type="ARBA" id="ARBA00022603"/>
    </source>
</evidence>
<dbReference type="PANTHER" id="PTHR43409:SF7">
    <property type="entry name" value="BLL1977 PROTEIN"/>
    <property type="match status" value="1"/>
</dbReference>
<dbReference type="AlphaFoldDB" id="A0A419EUS8"/>
<dbReference type="Gene3D" id="3.40.50.280">
    <property type="entry name" value="Cobalamin-binding domain"/>
    <property type="match status" value="1"/>
</dbReference>
<dbReference type="EMBL" id="QZKI01000095">
    <property type="protein sequence ID" value="RJP68018.1"/>
    <property type="molecule type" value="Genomic_DNA"/>
</dbReference>
<dbReference type="InterPro" id="IPR023404">
    <property type="entry name" value="rSAM_horseshoe"/>
</dbReference>
<comment type="cofactor">
    <cofactor evidence="1">
        <name>[4Fe-4S] cluster</name>
        <dbReference type="ChEBI" id="CHEBI:49883"/>
    </cofactor>
</comment>
<dbReference type="Proteomes" id="UP000285961">
    <property type="component" value="Unassembled WGS sequence"/>
</dbReference>
<dbReference type="PANTHER" id="PTHR43409">
    <property type="entry name" value="ANAEROBIC MAGNESIUM-PROTOPORPHYRIN IX MONOMETHYL ESTER CYCLASE-RELATED"/>
    <property type="match status" value="1"/>
</dbReference>
<keyword evidence="6" id="KW-0408">Iron</keyword>
<comment type="caution">
    <text evidence="10">The sequence shown here is derived from an EMBL/GenBank/DDBJ whole genome shotgun (WGS) entry which is preliminary data.</text>
</comment>
<dbReference type="InterPro" id="IPR058240">
    <property type="entry name" value="rSAM_sf"/>
</dbReference>
<dbReference type="SFLD" id="SFLDG01082">
    <property type="entry name" value="B12-binding_domain_containing"/>
    <property type="match status" value="1"/>
</dbReference>
<reference evidence="10 11" key="1">
    <citation type="journal article" date="2017" name="ISME J.">
        <title>Energy and carbon metabolisms in a deep terrestrial subsurface fluid microbial community.</title>
        <authorList>
            <person name="Momper L."/>
            <person name="Jungbluth S.P."/>
            <person name="Lee M.D."/>
            <person name="Amend J.P."/>
        </authorList>
    </citation>
    <scope>NUCLEOTIDE SEQUENCE [LARGE SCALE GENOMIC DNA]</scope>
    <source>
        <strain evidence="10">SURF_17</strain>
    </source>
</reference>
<dbReference type="Pfam" id="PF04055">
    <property type="entry name" value="Radical_SAM"/>
    <property type="match status" value="1"/>
</dbReference>
<dbReference type="SMART" id="SM00729">
    <property type="entry name" value="Elp3"/>
    <property type="match status" value="1"/>
</dbReference>
<keyword evidence="5" id="KW-0479">Metal-binding</keyword>
<dbReference type="SUPFAM" id="SSF52242">
    <property type="entry name" value="Cobalamin (vitamin B12)-binding domain"/>
    <property type="match status" value="1"/>
</dbReference>
<dbReference type="InterPro" id="IPR034466">
    <property type="entry name" value="Methyltransferase_Class_B"/>
</dbReference>
<gene>
    <name evidence="10" type="ORF">C4532_13330</name>
</gene>
<dbReference type="SFLD" id="SFLDS00029">
    <property type="entry name" value="Radical_SAM"/>
    <property type="match status" value="1"/>
</dbReference>
<dbReference type="CDD" id="cd02068">
    <property type="entry name" value="radical_SAM_B12_BD"/>
    <property type="match status" value="1"/>
</dbReference>
<dbReference type="InterPro" id="IPR006158">
    <property type="entry name" value="Cobalamin-bd"/>
</dbReference>
<name>A0A419EUS8_9BACT</name>
<evidence type="ECO:0000313" key="10">
    <source>
        <dbReference type="EMBL" id="RJP68018.1"/>
    </source>
</evidence>
<dbReference type="InterPro" id="IPR007197">
    <property type="entry name" value="rSAM"/>
</dbReference>
<feature type="domain" description="Radical SAM core" evidence="9">
    <location>
        <begin position="168"/>
        <end position="403"/>
    </location>
</feature>
<dbReference type="CDD" id="cd01335">
    <property type="entry name" value="Radical_SAM"/>
    <property type="match status" value="1"/>
</dbReference>
<evidence type="ECO:0000256" key="6">
    <source>
        <dbReference type="ARBA" id="ARBA00023004"/>
    </source>
</evidence>
<keyword evidence="2" id="KW-0489">Methyltransferase</keyword>
<feature type="domain" description="B12-binding" evidence="8">
    <location>
        <begin position="1"/>
        <end position="127"/>
    </location>
</feature>
<keyword evidence="7" id="KW-0411">Iron-sulfur</keyword>
<evidence type="ECO:0000313" key="11">
    <source>
        <dbReference type="Proteomes" id="UP000285961"/>
    </source>
</evidence>
<evidence type="ECO:0000256" key="7">
    <source>
        <dbReference type="ARBA" id="ARBA00023014"/>
    </source>
</evidence>
<dbReference type="InterPro" id="IPR051198">
    <property type="entry name" value="BchE-like"/>
</dbReference>
<evidence type="ECO:0000256" key="1">
    <source>
        <dbReference type="ARBA" id="ARBA00001966"/>
    </source>
</evidence>
<evidence type="ECO:0000259" key="9">
    <source>
        <dbReference type="PROSITE" id="PS51918"/>
    </source>
</evidence>
<sequence length="481" mass="54994">MTRVAFVQNLAYDYLGVMYLSAVLKRAGHEVDAFILERGERALAHAVSDFRPDLVAFSCTTGIHHWALDFAGYLKRQQSVTTIFGGPHPTFFPEIIEHPSVDIICRGEGEEAIVEIADKLGARRPLTDTLNCFFKLNGHIVRNDIRPLIQDLDSLPNPDRTVYREKFPFLQKSQGNFMARRGCPFRCSFCFNHALQKLYRGMGPFVRFRTPERVVAEIAEVSARWNLRTVYMQVDTFILNKSWLKEFTKLYRERIGLPLLCLVRADQTDEETIAALKYAGAKNIFFGIESGDESLRNDVLKKGVTDEDIRRTVGLLRKHGIPFRTYNMVGLPGETLPQALKTLKLNAELRTDFPWCAIFHPFPGTELGKFVEQSNLLTRSPEDAHPSFFKESVLRSEHSNEIANLQKLFYYGVQFPRLIPLITRAIHLPPNPVFDLLFLVGYAISLYRSENLTLREIVSIGMRNVRQFFYGKRPPAQNTAS</sequence>
<dbReference type="GO" id="GO:0051539">
    <property type="term" value="F:4 iron, 4 sulfur cluster binding"/>
    <property type="evidence" value="ECO:0007669"/>
    <property type="project" value="UniProtKB-KW"/>
</dbReference>
<dbReference type="GO" id="GO:0046872">
    <property type="term" value="F:metal ion binding"/>
    <property type="evidence" value="ECO:0007669"/>
    <property type="project" value="UniProtKB-KW"/>
</dbReference>
<proteinExistence type="predicted"/>
<dbReference type="InterPro" id="IPR006638">
    <property type="entry name" value="Elp3/MiaA/NifB-like_rSAM"/>
</dbReference>
<evidence type="ECO:0000256" key="4">
    <source>
        <dbReference type="ARBA" id="ARBA00022691"/>
    </source>
</evidence>
<keyword evidence="3" id="KW-0808">Transferase</keyword>
<evidence type="ECO:0000256" key="3">
    <source>
        <dbReference type="ARBA" id="ARBA00022679"/>
    </source>
</evidence>